<dbReference type="EMBL" id="CP013070">
    <property type="protein sequence ID" value="APL96306.1"/>
    <property type="molecule type" value="Genomic_DNA"/>
</dbReference>
<reference evidence="3 4" key="1">
    <citation type="journal article" date="2012" name="J. Bacteriol.">
        <title>Genome sequence of Sphingobium indicum B90A, a hexachlorocyclohexane-degrading bacterium.</title>
        <authorList>
            <person name="Anand S."/>
            <person name="Sangwan N."/>
            <person name="Lata P."/>
            <person name="Kaur J."/>
            <person name="Dua A."/>
            <person name="Singh A.K."/>
            <person name="Verma M."/>
            <person name="Kaur J."/>
            <person name="Khurana J.P."/>
            <person name="Khurana P."/>
            <person name="Mathur S."/>
            <person name="Lal R."/>
        </authorList>
    </citation>
    <scope>NUCLEOTIDE SEQUENCE [LARGE SCALE GENOMIC DNA]</scope>
    <source>
        <strain evidence="4">DSM 16412 / CCM 7286 / MTCC 6364 / B90A</strain>
    </source>
</reference>
<evidence type="ECO:0000256" key="1">
    <source>
        <dbReference type="SAM" id="SignalP"/>
    </source>
</evidence>
<dbReference type="PANTHER" id="PTHR38593">
    <property type="entry name" value="BLR2558 PROTEIN"/>
    <property type="match status" value="1"/>
</dbReference>
<name>A0A1L5BTV9_SPHIB</name>
<accession>A0A1L5BTV9</accession>
<dbReference type="Pfam" id="PF13628">
    <property type="entry name" value="DUF4142"/>
    <property type="match status" value="1"/>
</dbReference>
<dbReference type="InterPro" id="IPR025419">
    <property type="entry name" value="DUF4142"/>
</dbReference>
<dbReference type="PANTHER" id="PTHR38593:SF1">
    <property type="entry name" value="BLR2558 PROTEIN"/>
    <property type="match status" value="1"/>
</dbReference>
<feature type="domain" description="DUF4142" evidence="2">
    <location>
        <begin position="21"/>
        <end position="150"/>
    </location>
</feature>
<dbReference type="InterPro" id="IPR012347">
    <property type="entry name" value="Ferritin-like"/>
</dbReference>
<keyword evidence="1" id="KW-0732">Signal</keyword>
<evidence type="ECO:0000313" key="3">
    <source>
        <dbReference type="EMBL" id="APL96306.1"/>
    </source>
</evidence>
<feature type="chain" id="PRO_5009860308" description="DUF4142 domain-containing protein" evidence="1">
    <location>
        <begin position="17"/>
        <end position="156"/>
    </location>
</feature>
<feature type="signal peptide" evidence="1">
    <location>
        <begin position="1"/>
        <end position="16"/>
    </location>
</feature>
<evidence type="ECO:0000259" key="2">
    <source>
        <dbReference type="Pfam" id="PF13628"/>
    </source>
</evidence>
<dbReference type="Gene3D" id="1.20.1260.10">
    <property type="match status" value="1"/>
</dbReference>
<dbReference type="Proteomes" id="UP000004550">
    <property type="component" value="Chromosome"/>
</dbReference>
<dbReference type="KEGG" id="sinb:SIDU_08615"/>
<evidence type="ECO:0000313" key="4">
    <source>
        <dbReference type="Proteomes" id="UP000004550"/>
    </source>
</evidence>
<gene>
    <name evidence="3" type="ORF">SIDU_08615</name>
</gene>
<dbReference type="AlphaFoldDB" id="A0A1L5BTV9"/>
<organism evidence="3 4">
    <name type="scientific">Sphingobium indicum (strain DSM 16412 / CCM 7286 / MTCC 6364 / B90A)</name>
    <dbReference type="NCBI Taxonomy" id="861109"/>
    <lineage>
        <taxon>Bacteria</taxon>
        <taxon>Pseudomonadati</taxon>
        <taxon>Pseudomonadota</taxon>
        <taxon>Alphaproteobacteria</taxon>
        <taxon>Sphingomonadales</taxon>
        <taxon>Sphingomonadaceae</taxon>
        <taxon>Sphingobium</taxon>
    </lineage>
</organism>
<proteinExistence type="predicted"/>
<sequence length="156" mass="16346">MLFLMPLMALATPAAAAESPAAYLGKAGAGDLFEQTSSKIVLETTSDARVKSFATMMIGDHGKSTAMLKSAAAASDVKAPPPGLTPDQQAKVAALKQARGVARDTLYWQQQKAAHAQALQLHQDYAANGSNRSLKDAAAKIVPVVKHHIDLLNAGR</sequence>
<protein>
    <recommendedName>
        <fullName evidence="2">DUF4142 domain-containing protein</fullName>
    </recommendedName>
</protein>